<gene>
    <name evidence="1" type="ordered locus">Ndas_4482</name>
</gene>
<organism evidence="1 2">
    <name type="scientific">Nocardiopsis dassonvillei (strain ATCC 23218 / DSM 43111 / CIP 107115 / JCM 7437 / KCTC 9190 / NBRC 14626 / NCTC 10488 / NRRL B-5397 / IMRU 509)</name>
    <name type="common">Actinomadura dassonvillei</name>
    <dbReference type="NCBI Taxonomy" id="446468"/>
    <lineage>
        <taxon>Bacteria</taxon>
        <taxon>Bacillati</taxon>
        <taxon>Actinomycetota</taxon>
        <taxon>Actinomycetes</taxon>
        <taxon>Streptosporangiales</taxon>
        <taxon>Nocardiopsidaceae</taxon>
        <taxon>Nocardiopsis</taxon>
    </lineage>
</organism>
<dbReference type="AlphaFoldDB" id="D7AXZ2"/>
<keyword evidence="2" id="KW-1185">Reference proteome</keyword>
<dbReference type="EMBL" id="CP002040">
    <property type="protein sequence ID" value="ADH69870.1"/>
    <property type="molecule type" value="Genomic_DNA"/>
</dbReference>
<name>D7AXZ2_NOCDD</name>
<dbReference type="RefSeq" id="WP_013155477.1">
    <property type="nucleotide sequence ID" value="NC_014210.1"/>
</dbReference>
<dbReference type="HOGENOM" id="CLU_2881348_0_0_11"/>
<dbReference type="Proteomes" id="UP000002219">
    <property type="component" value="Chromosome 1"/>
</dbReference>
<protein>
    <submittedName>
        <fullName evidence="1">Uncharacterized protein</fullName>
    </submittedName>
</protein>
<sequence>MFSFSFCGHSMAGRLLLSLLILALVCVLTVSGYGLLGSLGLVAIVVIVAADLSSRLVRTQEGV</sequence>
<dbReference type="KEGG" id="nda:Ndas_4482"/>
<accession>D7AXZ2</accession>
<reference evidence="1 2" key="1">
    <citation type="journal article" date="2010" name="Stand. Genomic Sci.">
        <title>Complete genome sequence of Nocardiopsis dassonvillei type strain (IMRU 509).</title>
        <authorList>
            <person name="Sun H."/>
            <person name="Lapidus A."/>
            <person name="Nolan M."/>
            <person name="Lucas S."/>
            <person name="Del Rio T.G."/>
            <person name="Tice H."/>
            <person name="Cheng J.F."/>
            <person name="Tapia R."/>
            <person name="Han C."/>
            <person name="Goodwin L."/>
            <person name="Pitluck S."/>
            <person name="Pagani I."/>
            <person name="Ivanova N."/>
            <person name="Mavromatis K."/>
            <person name="Mikhailova N."/>
            <person name="Pati A."/>
            <person name="Chen A."/>
            <person name="Palaniappan K."/>
            <person name="Land M."/>
            <person name="Hauser L."/>
            <person name="Chang Y.J."/>
            <person name="Jeffries C.D."/>
            <person name="Djao O.D."/>
            <person name="Rohde M."/>
            <person name="Sikorski J."/>
            <person name="Goker M."/>
            <person name="Woyke T."/>
            <person name="Bristow J."/>
            <person name="Eisen J.A."/>
            <person name="Markowitz V."/>
            <person name="Hugenholtz P."/>
            <person name="Kyrpides N.C."/>
            <person name="Klenk H.P."/>
        </authorList>
    </citation>
    <scope>NUCLEOTIDE SEQUENCE [LARGE SCALE GENOMIC DNA]</scope>
    <source>
        <strain evidence="2">ATCC 23218 / DSM 43111 / CIP 107115 / JCM 7437 / KCTC 9190 / NBRC 14626 / NCTC 10488 / NRRL B-5397 / IMRU 509</strain>
    </source>
</reference>
<dbReference type="GeneID" id="91487023"/>
<proteinExistence type="predicted"/>
<evidence type="ECO:0000313" key="2">
    <source>
        <dbReference type="Proteomes" id="UP000002219"/>
    </source>
</evidence>
<evidence type="ECO:0000313" key="1">
    <source>
        <dbReference type="EMBL" id="ADH69870.1"/>
    </source>
</evidence>